<dbReference type="GO" id="GO:0005886">
    <property type="term" value="C:plasma membrane"/>
    <property type="evidence" value="ECO:0007669"/>
    <property type="project" value="TreeGrafter"/>
</dbReference>
<evidence type="ECO:0000256" key="5">
    <source>
        <dbReference type="SAM" id="Phobius"/>
    </source>
</evidence>
<protein>
    <recommendedName>
        <fullName evidence="6">Cytochrome c assembly protein domain-containing protein</fullName>
    </recommendedName>
</protein>
<dbReference type="RefSeq" id="WP_069641801.1">
    <property type="nucleotide sequence ID" value="NZ_MIJE01000001.1"/>
</dbReference>
<evidence type="ECO:0000256" key="4">
    <source>
        <dbReference type="ARBA" id="ARBA00023136"/>
    </source>
</evidence>
<comment type="subcellular location">
    <subcellularLocation>
        <location evidence="1">Membrane</location>
        <topology evidence="1">Multi-pass membrane protein</topology>
    </subcellularLocation>
</comment>
<dbReference type="Pfam" id="PF01578">
    <property type="entry name" value="Cytochrom_C_asm"/>
    <property type="match status" value="1"/>
</dbReference>
<dbReference type="GO" id="GO:0020037">
    <property type="term" value="F:heme binding"/>
    <property type="evidence" value="ECO:0007669"/>
    <property type="project" value="InterPro"/>
</dbReference>
<proteinExistence type="predicted"/>
<dbReference type="AlphaFoldDB" id="A0A1E5G5C4"/>
<evidence type="ECO:0000256" key="3">
    <source>
        <dbReference type="ARBA" id="ARBA00022989"/>
    </source>
</evidence>
<comment type="caution">
    <text evidence="7">The sequence shown here is derived from an EMBL/GenBank/DDBJ whole genome shotgun (WGS) entry which is preliminary data.</text>
</comment>
<evidence type="ECO:0000313" key="7">
    <source>
        <dbReference type="EMBL" id="OEF98309.1"/>
    </source>
</evidence>
<accession>A0A1E5G5C4</accession>
<dbReference type="Proteomes" id="UP000094296">
    <property type="component" value="Unassembled WGS sequence"/>
</dbReference>
<keyword evidence="2 5" id="KW-0812">Transmembrane</keyword>
<dbReference type="OrthoDB" id="2417400at2"/>
<dbReference type="InterPro" id="IPR002541">
    <property type="entry name" value="Cyt_c_assembly"/>
</dbReference>
<dbReference type="STRING" id="766136.BHF68_01110"/>
<sequence>MLLSDYAWLYIVMIVIYALSVTLYFYDFIQSNKKANRLAFGLLVVVWIFQTVFFHMRMKEIGQIPILTLFETLFFYSWMLVTLSLIINYLYKVDLLVFMANAVGFAIVVLNLFVSRQADPGVNELLQGDLLVVHIIFAFISYGLFFISFLFSCLYLLQVRMLKNKQVFSNLYRKIPPLDKLDKFSYLLALIAFPVLLISLVLGTIWAYMNSIYIWTDVKFIISSLVLIVYGVYLHRRVALGWQGRKLAILNMLGFAFIIFNYFLSRWVSSFHHWV</sequence>
<dbReference type="EMBL" id="MIJE01000001">
    <property type="protein sequence ID" value="OEF98309.1"/>
    <property type="molecule type" value="Genomic_DNA"/>
</dbReference>
<feature type="transmembrane region" description="Helical" evidence="5">
    <location>
        <begin position="134"/>
        <end position="157"/>
    </location>
</feature>
<reference evidence="7 8" key="1">
    <citation type="submission" date="2016-09" db="EMBL/GenBank/DDBJ databases">
        <title>Draft genome sequence for the type strain of Desulfuribacillus alkaliarsenatis AHT28, an obligately anaerobic, sulfidogenic bacterium isolated from Russian soda lake sediments.</title>
        <authorList>
            <person name="Abin C.A."/>
            <person name="Hollibaugh J.T."/>
        </authorList>
    </citation>
    <scope>NUCLEOTIDE SEQUENCE [LARGE SCALE GENOMIC DNA]</scope>
    <source>
        <strain evidence="7 8">AHT28</strain>
    </source>
</reference>
<gene>
    <name evidence="7" type="ORF">BHF68_01110</name>
</gene>
<feature type="transmembrane region" description="Helical" evidence="5">
    <location>
        <begin position="95"/>
        <end position="114"/>
    </location>
</feature>
<dbReference type="PANTHER" id="PTHR30071">
    <property type="entry name" value="HEME EXPORTER PROTEIN C"/>
    <property type="match status" value="1"/>
</dbReference>
<feature type="transmembrane region" description="Helical" evidence="5">
    <location>
        <begin position="184"/>
        <end position="206"/>
    </location>
</feature>
<dbReference type="PANTHER" id="PTHR30071:SF15">
    <property type="entry name" value="PROTEIN HEMX"/>
    <property type="match status" value="1"/>
</dbReference>
<evidence type="ECO:0000256" key="1">
    <source>
        <dbReference type="ARBA" id="ARBA00004141"/>
    </source>
</evidence>
<feature type="transmembrane region" description="Helical" evidence="5">
    <location>
        <begin position="38"/>
        <end position="58"/>
    </location>
</feature>
<dbReference type="InterPro" id="IPR045062">
    <property type="entry name" value="Cyt_c_biogenesis_CcsA/CcmC"/>
</dbReference>
<name>A0A1E5G5C4_9FIRM</name>
<keyword evidence="4 5" id="KW-0472">Membrane</keyword>
<evidence type="ECO:0000313" key="8">
    <source>
        <dbReference type="Proteomes" id="UP000094296"/>
    </source>
</evidence>
<feature type="transmembrane region" description="Helical" evidence="5">
    <location>
        <begin position="64"/>
        <end position="88"/>
    </location>
</feature>
<keyword evidence="8" id="KW-1185">Reference proteome</keyword>
<evidence type="ECO:0000256" key="2">
    <source>
        <dbReference type="ARBA" id="ARBA00022692"/>
    </source>
</evidence>
<feature type="domain" description="Cytochrome c assembly protein" evidence="6">
    <location>
        <begin position="68"/>
        <end position="272"/>
    </location>
</feature>
<feature type="transmembrane region" description="Helical" evidence="5">
    <location>
        <begin position="212"/>
        <end position="235"/>
    </location>
</feature>
<feature type="transmembrane region" description="Helical" evidence="5">
    <location>
        <begin position="247"/>
        <end position="264"/>
    </location>
</feature>
<dbReference type="GO" id="GO:0017004">
    <property type="term" value="P:cytochrome complex assembly"/>
    <property type="evidence" value="ECO:0007669"/>
    <property type="project" value="InterPro"/>
</dbReference>
<keyword evidence="3 5" id="KW-1133">Transmembrane helix</keyword>
<evidence type="ECO:0000259" key="6">
    <source>
        <dbReference type="Pfam" id="PF01578"/>
    </source>
</evidence>
<feature type="transmembrane region" description="Helical" evidence="5">
    <location>
        <begin position="6"/>
        <end position="26"/>
    </location>
</feature>
<organism evidence="7 8">
    <name type="scientific">Desulfuribacillus alkaliarsenatis</name>
    <dbReference type="NCBI Taxonomy" id="766136"/>
    <lineage>
        <taxon>Bacteria</taxon>
        <taxon>Bacillati</taxon>
        <taxon>Bacillota</taxon>
        <taxon>Desulfuribacillia</taxon>
        <taxon>Desulfuribacillales</taxon>
        <taxon>Desulfuribacillaceae</taxon>
        <taxon>Desulfuribacillus</taxon>
    </lineage>
</organism>